<dbReference type="AlphaFoldDB" id="A0A179BX43"/>
<feature type="transmembrane region" description="Helical" evidence="8">
    <location>
        <begin position="110"/>
        <end position="131"/>
    </location>
</feature>
<feature type="transmembrane region" description="Helical" evidence="8">
    <location>
        <begin position="137"/>
        <end position="157"/>
    </location>
</feature>
<evidence type="ECO:0000256" key="3">
    <source>
        <dbReference type="ARBA" id="ARBA00022475"/>
    </source>
</evidence>
<evidence type="ECO:0000256" key="4">
    <source>
        <dbReference type="ARBA" id="ARBA00022519"/>
    </source>
</evidence>
<keyword evidence="5 8" id="KW-0812">Transmembrane</keyword>
<accession>A0A179BX43</accession>
<dbReference type="PANTHER" id="PTHR32196:SF21">
    <property type="entry name" value="ABC TRANSPORTER PERMEASE PROTEIN YPHD-RELATED"/>
    <property type="match status" value="1"/>
</dbReference>
<dbReference type="InterPro" id="IPR001851">
    <property type="entry name" value="ABC_transp_permease"/>
</dbReference>
<evidence type="ECO:0000256" key="6">
    <source>
        <dbReference type="ARBA" id="ARBA00022989"/>
    </source>
</evidence>
<feature type="transmembrane region" description="Helical" evidence="8">
    <location>
        <begin position="263"/>
        <end position="279"/>
    </location>
</feature>
<comment type="subcellular location">
    <subcellularLocation>
        <location evidence="1">Cell membrane</location>
        <topology evidence="1">Multi-pass membrane protein</topology>
    </subcellularLocation>
</comment>
<comment type="caution">
    <text evidence="9">The sequence shown here is derived from an EMBL/GenBank/DDBJ whole genome shotgun (WGS) entry which is preliminary data.</text>
</comment>
<keyword evidence="7 8" id="KW-0472">Membrane</keyword>
<name>A0A179BX43_RHILE</name>
<feature type="transmembrane region" description="Helical" evidence="8">
    <location>
        <begin position="178"/>
        <end position="199"/>
    </location>
</feature>
<dbReference type="PANTHER" id="PTHR32196">
    <property type="entry name" value="ABC TRANSPORTER PERMEASE PROTEIN YPHD-RELATED-RELATED"/>
    <property type="match status" value="1"/>
</dbReference>
<evidence type="ECO:0000256" key="2">
    <source>
        <dbReference type="ARBA" id="ARBA00022448"/>
    </source>
</evidence>
<keyword evidence="2" id="KW-0813">Transport</keyword>
<dbReference type="EMBL" id="LWBS01000097">
    <property type="protein sequence ID" value="OAP95783.1"/>
    <property type="molecule type" value="Genomic_DNA"/>
</dbReference>
<dbReference type="CDD" id="cd06579">
    <property type="entry name" value="TM_PBP1_transp_AraH_like"/>
    <property type="match status" value="1"/>
</dbReference>
<feature type="transmembrane region" description="Helical" evidence="8">
    <location>
        <begin position="62"/>
        <end position="81"/>
    </location>
</feature>
<proteinExistence type="predicted"/>
<sequence length="334" mass="34304">MIKSPSIPAASESSKRSANSLSDLLGRPAAGIVLLLVFYVLLLIAFSVFSPYFLTLSNLSNIGTNMAFIGLMAAAGTPLIIGGGLDLSVAAVAGLAGVIVALMHANGINIWAGCVTALIIGCAVGVLNGFIVTRLKLNPLIATLGTMSIFSGLSMVLTGGLSKPLFVPAFNWLGSGRLFGIPFPIILMLLVFVALWLILSKTPFGRFVYATGGNPEASSLLGVPVERTQMVLYVVSGLSGAAAGIILAAMLGAAAPNAAGQHLLTIIAAIILGGTSLFGGRGSVWGTLIAVLILGTLNNGLTLMNVSSFWQDVTRGVVLLMAVGVDQLRVRLQS</sequence>
<evidence type="ECO:0000256" key="5">
    <source>
        <dbReference type="ARBA" id="ARBA00022692"/>
    </source>
</evidence>
<feature type="transmembrane region" description="Helical" evidence="8">
    <location>
        <begin position="29"/>
        <end position="50"/>
    </location>
</feature>
<protein>
    <submittedName>
        <fullName evidence="9">ABC transporter permease</fullName>
    </submittedName>
</protein>
<dbReference type="GO" id="GO:0005886">
    <property type="term" value="C:plasma membrane"/>
    <property type="evidence" value="ECO:0007669"/>
    <property type="project" value="UniProtKB-SubCell"/>
</dbReference>
<dbReference type="GO" id="GO:0022857">
    <property type="term" value="F:transmembrane transporter activity"/>
    <property type="evidence" value="ECO:0007669"/>
    <property type="project" value="InterPro"/>
</dbReference>
<gene>
    <name evidence="9" type="ORF">A4U53_16810</name>
</gene>
<reference evidence="9" key="1">
    <citation type="submission" date="2016-04" db="EMBL/GenBank/DDBJ databases">
        <title>Fast-growing isolate from the root nodules of Vavilovia formosa.</title>
        <authorList>
            <person name="Kimeklis A."/>
            <person name="Safronova V."/>
            <person name="Belimov A."/>
            <person name="Andronov E."/>
        </authorList>
    </citation>
    <scope>NUCLEOTIDE SEQUENCE [LARGE SCALE GENOMIC DNA]</scope>
    <source>
        <strain evidence="9">Vaf-46</strain>
    </source>
</reference>
<keyword evidence="6 8" id="KW-1133">Transmembrane helix</keyword>
<evidence type="ECO:0000256" key="7">
    <source>
        <dbReference type="ARBA" id="ARBA00023136"/>
    </source>
</evidence>
<keyword evidence="4" id="KW-0997">Cell inner membrane</keyword>
<keyword evidence="3" id="KW-1003">Cell membrane</keyword>
<feature type="transmembrane region" description="Helical" evidence="8">
    <location>
        <begin position="230"/>
        <end position="251"/>
    </location>
</feature>
<evidence type="ECO:0000256" key="8">
    <source>
        <dbReference type="SAM" id="Phobius"/>
    </source>
</evidence>
<feature type="transmembrane region" description="Helical" evidence="8">
    <location>
        <begin position="285"/>
        <end position="306"/>
    </location>
</feature>
<organism evidence="9">
    <name type="scientific">Rhizobium leguminosarum</name>
    <dbReference type="NCBI Taxonomy" id="384"/>
    <lineage>
        <taxon>Bacteria</taxon>
        <taxon>Pseudomonadati</taxon>
        <taxon>Pseudomonadota</taxon>
        <taxon>Alphaproteobacteria</taxon>
        <taxon>Hyphomicrobiales</taxon>
        <taxon>Rhizobiaceae</taxon>
        <taxon>Rhizobium/Agrobacterium group</taxon>
        <taxon>Rhizobium</taxon>
    </lineage>
</organism>
<evidence type="ECO:0000313" key="9">
    <source>
        <dbReference type="EMBL" id="OAP95783.1"/>
    </source>
</evidence>
<evidence type="ECO:0000256" key="1">
    <source>
        <dbReference type="ARBA" id="ARBA00004651"/>
    </source>
</evidence>
<dbReference type="Pfam" id="PF02653">
    <property type="entry name" value="BPD_transp_2"/>
    <property type="match status" value="1"/>
</dbReference>